<dbReference type="AlphaFoldDB" id="A0A0F9S2R9"/>
<accession>A0A0F9S2R9</accession>
<gene>
    <name evidence="1" type="ORF">LCGC14_0824190</name>
</gene>
<protein>
    <submittedName>
        <fullName evidence="1">Uncharacterized protein</fullName>
    </submittedName>
</protein>
<dbReference type="SUPFAM" id="SSF46785">
    <property type="entry name" value="Winged helix' DNA-binding domain"/>
    <property type="match status" value="1"/>
</dbReference>
<sequence>MLVGKVLILNKMYSFNGKKWDILEELKRCQNVYVVYELIWSKQRCFVSEISQEIDINRATLYKYVDICHEMNLIDKIDTGKKGRNTAKFIIVARPQLKIFIDKCKKLVLEFCNII</sequence>
<organism evidence="1">
    <name type="scientific">marine sediment metagenome</name>
    <dbReference type="NCBI Taxonomy" id="412755"/>
    <lineage>
        <taxon>unclassified sequences</taxon>
        <taxon>metagenomes</taxon>
        <taxon>ecological metagenomes</taxon>
    </lineage>
</organism>
<name>A0A0F9S2R9_9ZZZZ</name>
<dbReference type="InterPro" id="IPR036388">
    <property type="entry name" value="WH-like_DNA-bd_sf"/>
</dbReference>
<evidence type="ECO:0000313" key="1">
    <source>
        <dbReference type="EMBL" id="KKN31416.1"/>
    </source>
</evidence>
<proteinExistence type="predicted"/>
<dbReference type="EMBL" id="LAZR01002330">
    <property type="protein sequence ID" value="KKN31416.1"/>
    <property type="molecule type" value="Genomic_DNA"/>
</dbReference>
<reference evidence="1" key="1">
    <citation type="journal article" date="2015" name="Nature">
        <title>Complex archaea that bridge the gap between prokaryotes and eukaryotes.</title>
        <authorList>
            <person name="Spang A."/>
            <person name="Saw J.H."/>
            <person name="Jorgensen S.L."/>
            <person name="Zaremba-Niedzwiedzka K."/>
            <person name="Martijn J."/>
            <person name="Lind A.E."/>
            <person name="van Eijk R."/>
            <person name="Schleper C."/>
            <person name="Guy L."/>
            <person name="Ettema T.J."/>
        </authorList>
    </citation>
    <scope>NUCLEOTIDE SEQUENCE</scope>
</reference>
<comment type="caution">
    <text evidence="1">The sequence shown here is derived from an EMBL/GenBank/DDBJ whole genome shotgun (WGS) entry which is preliminary data.</text>
</comment>
<dbReference type="InterPro" id="IPR036390">
    <property type="entry name" value="WH_DNA-bd_sf"/>
</dbReference>
<dbReference type="Gene3D" id="1.10.10.10">
    <property type="entry name" value="Winged helix-like DNA-binding domain superfamily/Winged helix DNA-binding domain"/>
    <property type="match status" value="1"/>
</dbReference>